<dbReference type="PANTHER" id="PTHR47197">
    <property type="entry name" value="PROTEIN NIRF"/>
    <property type="match status" value="1"/>
</dbReference>
<dbReference type="AlphaFoldDB" id="A0A917B7E2"/>
<evidence type="ECO:0008006" key="3">
    <source>
        <dbReference type="Google" id="ProtNLM"/>
    </source>
</evidence>
<dbReference type="GO" id="GO:0005975">
    <property type="term" value="P:carbohydrate metabolic process"/>
    <property type="evidence" value="ECO:0007669"/>
    <property type="project" value="UniProtKB-ARBA"/>
</dbReference>
<gene>
    <name evidence="1" type="ORF">GCM10011399_23490</name>
</gene>
<organism evidence="1 2">
    <name type="scientific">Subtercola lobariae</name>
    <dbReference type="NCBI Taxonomy" id="1588641"/>
    <lineage>
        <taxon>Bacteria</taxon>
        <taxon>Bacillati</taxon>
        <taxon>Actinomycetota</taxon>
        <taxon>Actinomycetes</taxon>
        <taxon>Micrococcales</taxon>
        <taxon>Microbacteriaceae</taxon>
        <taxon>Subtercola</taxon>
    </lineage>
</organism>
<dbReference type="InterPro" id="IPR013783">
    <property type="entry name" value="Ig-like_fold"/>
</dbReference>
<dbReference type="InterPro" id="IPR011045">
    <property type="entry name" value="N2O_reductase_N"/>
</dbReference>
<dbReference type="Gene3D" id="2.130.10.10">
    <property type="entry name" value="YVTN repeat-like/Quinoprotein amine dehydrogenase"/>
    <property type="match status" value="1"/>
</dbReference>
<accession>A0A917B7E2</accession>
<reference evidence="1 2" key="1">
    <citation type="journal article" date="2014" name="Int. J. Syst. Evol. Microbiol.">
        <title>Complete genome sequence of Corynebacterium casei LMG S-19264T (=DSM 44701T), isolated from a smear-ripened cheese.</title>
        <authorList>
            <consortium name="US DOE Joint Genome Institute (JGI-PGF)"/>
            <person name="Walter F."/>
            <person name="Albersmeier A."/>
            <person name="Kalinowski J."/>
            <person name="Ruckert C."/>
        </authorList>
    </citation>
    <scope>NUCLEOTIDE SEQUENCE [LARGE SCALE GENOMIC DNA]</scope>
    <source>
        <strain evidence="1 2">CGMCC 1.12976</strain>
    </source>
</reference>
<dbReference type="EMBL" id="BMGP01000004">
    <property type="protein sequence ID" value="GGF29648.1"/>
    <property type="molecule type" value="Genomic_DNA"/>
</dbReference>
<dbReference type="PANTHER" id="PTHR47197:SF3">
    <property type="entry name" value="DIHYDRO-HEME D1 DEHYDROGENASE"/>
    <property type="match status" value="1"/>
</dbReference>
<sequence>MYTEQSRRGVTAKYKRMAVIGALLSVPAVIGGSSIAYASGPGDPPPMSVPCTGGVCAVGDAPSAIGVNPVTNRIYVSGDILDGTIRVIDGATSSVIGLPITVGSGPVSIAVNSVTDKIYVSNMYDGSVSVIDGVSDTVVKTIDLGSSWAGAVTVNEKTNTIYAAQANVGGQIVAIDGVTDTISGPPVPLSMVEPGNDLAVDPATNRLYVLEDDVPAGSPGVLEVIDLTSRARLALITVGQGPWGLAVDSAHQRAYVNNFVDGTMTVINTVSNSMVSSVKVGTQAKSVAVDSATNTIFSVVGSTNSVQVVDGKSLAIVANLPVGRDPYGIAANPQTHFAYVANLLDDSVSIIQRPTSAPTITASDILPMAALKRPYHFDLGATGFLPPVCRVVGSPPPGVNVSKTTCVVAGTPTRAGTFDFEVTATNPVGSATSDYEIVVSP</sequence>
<dbReference type="SUPFAM" id="SSF50974">
    <property type="entry name" value="Nitrous oxide reductase, N-terminal domain"/>
    <property type="match status" value="1"/>
</dbReference>
<comment type="caution">
    <text evidence="1">The sequence shown here is derived from an EMBL/GenBank/DDBJ whole genome shotgun (WGS) entry which is preliminary data.</text>
</comment>
<dbReference type="RefSeq" id="WP_188678500.1">
    <property type="nucleotide sequence ID" value="NZ_BMGP01000004.1"/>
</dbReference>
<name>A0A917B7E2_9MICO</name>
<evidence type="ECO:0000313" key="1">
    <source>
        <dbReference type="EMBL" id="GGF29648.1"/>
    </source>
</evidence>
<dbReference type="InterPro" id="IPR051200">
    <property type="entry name" value="Host-pathogen_enzymatic-act"/>
</dbReference>
<dbReference type="Gene3D" id="2.60.40.10">
    <property type="entry name" value="Immunoglobulins"/>
    <property type="match status" value="1"/>
</dbReference>
<protein>
    <recommendedName>
        <fullName evidence="3">YncE family protein</fullName>
    </recommendedName>
</protein>
<proteinExistence type="predicted"/>
<keyword evidence="2" id="KW-1185">Reference proteome</keyword>
<dbReference type="Proteomes" id="UP000598775">
    <property type="component" value="Unassembled WGS sequence"/>
</dbReference>
<evidence type="ECO:0000313" key="2">
    <source>
        <dbReference type="Proteomes" id="UP000598775"/>
    </source>
</evidence>
<dbReference type="InterPro" id="IPR015943">
    <property type="entry name" value="WD40/YVTN_repeat-like_dom_sf"/>
</dbReference>